<feature type="transmembrane region" description="Helical" evidence="1">
    <location>
        <begin position="133"/>
        <end position="152"/>
    </location>
</feature>
<keyword evidence="1" id="KW-1133">Transmembrane helix</keyword>
<gene>
    <name evidence="3" type="ORF">ACHAWU_009221</name>
</gene>
<dbReference type="Proteomes" id="UP001530293">
    <property type="component" value="Unassembled WGS sequence"/>
</dbReference>
<dbReference type="PANTHER" id="PTHR16740">
    <property type="entry name" value="CYTOCHROME B5-RELATED PROTEIN-RELATED"/>
    <property type="match status" value="1"/>
</dbReference>
<sequence>MRRRVSQYLFSVGSPRGGPTKQCILLFWTSFVAWVSCYLWLLSTASIVASICLGFTAAWLGAFGHNWVHQPKYKLWAHLSLDVVGFSSDAWFREHNLQHHMYTNTPWDNHFTGSAPWLITDPTVERNVLQQYVMPYINPILLSFGLYTNYLINTVEVIKGNEVVTPWKLLLPLEIGAMVYTWGWRGMILMFLSHSILGVYYFTMALMNHNAQHCLNVTKRNASRDWGEAQIISSADWAVGMPFWAAGIYLWLNYHTVHHLFPLIDFSHHPAIQQILIETCKEFQIDYVVASPVDIYIQMVRSFSSPSSLMQEILVYGGGI</sequence>
<comment type="caution">
    <text evidence="3">The sequence shown here is derived from an EMBL/GenBank/DDBJ whole genome shotgun (WGS) entry which is preliminary data.</text>
</comment>
<accession>A0ABD3MMW5</accession>
<keyword evidence="1" id="KW-0812">Transmembrane</keyword>
<dbReference type="EMBL" id="JALLBG020000121">
    <property type="protein sequence ID" value="KAL3763537.1"/>
    <property type="molecule type" value="Genomic_DNA"/>
</dbReference>
<evidence type="ECO:0000259" key="2">
    <source>
        <dbReference type="Pfam" id="PF00487"/>
    </source>
</evidence>
<dbReference type="InterPro" id="IPR005804">
    <property type="entry name" value="FA_desaturase_dom"/>
</dbReference>
<reference evidence="3 4" key="1">
    <citation type="submission" date="2024-10" db="EMBL/GenBank/DDBJ databases">
        <title>Updated reference genomes for cyclostephanoid diatoms.</title>
        <authorList>
            <person name="Roberts W.R."/>
            <person name="Alverson A.J."/>
        </authorList>
    </citation>
    <scope>NUCLEOTIDE SEQUENCE [LARGE SCALE GENOMIC DNA]</scope>
    <source>
        <strain evidence="3 4">AJA232-27</strain>
    </source>
</reference>
<feature type="transmembrane region" description="Helical" evidence="1">
    <location>
        <begin position="47"/>
        <end position="68"/>
    </location>
</feature>
<protein>
    <recommendedName>
        <fullName evidence="2">Fatty acid desaturase domain-containing protein</fullName>
    </recommendedName>
</protein>
<keyword evidence="1" id="KW-0472">Membrane</keyword>
<dbReference type="InterPro" id="IPR053100">
    <property type="entry name" value="Cytochrome_b5-related"/>
</dbReference>
<organism evidence="3 4">
    <name type="scientific">Discostella pseudostelligera</name>
    <dbReference type="NCBI Taxonomy" id="259834"/>
    <lineage>
        <taxon>Eukaryota</taxon>
        <taxon>Sar</taxon>
        <taxon>Stramenopiles</taxon>
        <taxon>Ochrophyta</taxon>
        <taxon>Bacillariophyta</taxon>
        <taxon>Coscinodiscophyceae</taxon>
        <taxon>Thalassiosirophycidae</taxon>
        <taxon>Stephanodiscales</taxon>
        <taxon>Stephanodiscaceae</taxon>
        <taxon>Discostella</taxon>
    </lineage>
</organism>
<feature type="transmembrane region" description="Helical" evidence="1">
    <location>
        <begin position="182"/>
        <end position="202"/>
    </location>
</feature>
<feature type="domain" description="Fatty acid desaturase" evidence="2">
    <location>
        <begin position="48"/>
        <end position="287"/>
    </location>
</feature>
<dbReference type="Pfam" id="PF00487">
    <property type="entry name" value="FA_desaturase"/>
    <property type="match status" value="1"/>
</dbReference>
<evidence type="ECO:0000256" key="1">
    <source>
        <dbReference type="SAM" id="Phobius"/>
    </source>
</evidence>
<evidence type="ECO:0000313" key="4">
    <source>
        <dbReference type="Proteomes" id="UP001530293"/>
    </source>
</evidence>
<keyword evidence="4" id="KW-1185">Reference proteome</keyword>
<name>A0ABD3MMW5_9STRA</name>
<dbReference type="AlphaFoldDB" id="A0ABD3MMW5"/>
<dbReference type="PANTHER" id="PTHR16740:SF1">
    <property type="entry name" value="CYTOCHROME B5-RELATED PROTEIN-RELATED"/>
    <property type="match status" value="1"/>
</dbReference>
<feature type="transmembrane region" description="Helical" evidence="1">
    <location>
        <begin position="23"/>
        <end position="41"/>
    </location>
</feature>
<proteinExistence type="predicted"/>
<evidence type="ECO:0000313" key="3">
    <source>
        <dbReference type="EMBL" id="KAL3763537.1"/>
    </source>
</evidence>